<keyword evidence="2" id="KW-1185">Reference proteome</keyword>
<dbReference type="InterPro" id="IPR027417">
    <property type="entry name" value="P-loop_NTPase"/>
</dbReference>
<accession>A0A8B6E4J3</accession>
<dbReference type="AlphaFoldDB" id="A0A8B6E4J3"/>
<dbReference type="OrthoDB" id="6188134at2759"/>
<name>A0A8B6E4J3_MYTGA</name>
<dbReference type="SUPFAM" id="SSF52540">
    <property type="entry name" value="P-loop containing nucleoside triphosphate hydrolases"/>
    <property type="match status" value="1"/>
</dbReference>
<gene>
    <name evidence="1" type="ORF">MGAL_10B009901</name>
</gene>
<proteinExistence type="predicted"/>
<dbReference type="Proteomes" id="UP000596742">
    <property type="component" value="Unassembled WGS sequence"/>
</dbReference>
<protein>
    <submittedName>
        <fullName evidence="1">Uncharacterized protein</fullName>
    </submittedName>
</protein>
<evidence type="ECO:0000313" key="1">
    <source>
        <dbReference type="EMBL" id="VDI28480.1"/>
    </source>
</evidence>
<comment type="caution">
    <text evidence="1">The sequence shown here is derived from an EMBL/GenBank/DDBJ whole genome shotgun (WGS) entry which is preliminary data.</text>
</comment>
<evidence type="ECO:0000313" key="2">
    <source>
        <dbReference type="Proteomes" id="UP000596742"/>
    </source>
</evidence>
<dbReference type="EMBL" id="UYJE01004506">
    <property type="protein sequence ID" value="VDI28480.1"/>
    <property type="molecule type" value="Genomic_DNA"/>
</dbReference>
<organism evidence="1 2">
    <name type="scientific">Mytilus galloprovincialis</name>
    <name type="common">Mediterranean mussel</name>
    <dbReference type="NCBI Taxonomy" id="29158"/>
    <lineage>
        <taxon>Eukaryota</taxon>
        <taxon>Metazoa</taxon>
        <taxon>Spiralia</taxon>
        <taxon>Lophotrochozoa</taxon>
        <taxon>Mollusca</taxon>
        <taxon>Bivalvia</taxon>
        <taxon>Autobranchia</taxon>
        <taxon>Pteriomorphia</taxon>
        <taxon>Mytilida</taxon>
        <taxon>Mytiloidea</taxon>
        <taxon>Mytilidae</taxon>
        <taxon>Mytilinae</taxon>
        <taxon>Mytilus</taxon>
    </lineage>
</organism>
<reference evidence="1" key="1">
    <citation type="submission" date="2018-11" db="EMBL/GenBank/DDBJ databases">
        <authorList>
            <person name="Alioto T."/>
            <person name="Alioto T."/>
        </authorList>
    </citation>
    <scope>NUCLEOTIDE SEQUENCE</scope>
</reference>
<sequence>MVITGREGTGKSNICLELASCYEEKDCMIYKVDLSENYTIYTDMVDTMLIIDDQQYTQDSLNVFMVHSLPVLQERNIKVILTCRNLDLDIVRGVPEINKLKNEAFIDINNCLTYVEKEKMLRSYMKMNNVTSSSAVGRNFSNPEIVTDFSVQVTLDENVIKVIRNEEPWKGFPLSASLFCSERKFLNLGENISPILQGILLKN</sequence>